<evidence type="ECO:0000259" key="5">
    <source>
        <dbReference type="PROSITE" id="PS51634"/>
    </source>
</evidence>
<evidence type="ECO:0000256" key="4">
    <source>
        <dbReference type="SAM" id="MobiDB-lite"/>
    </source>
</evidence>
<evidence type="ECO:0000256" key="3">
    <source>
        <dbReference type="ARBA" id="ARBA00023242"/>
    </source>
</evidence>
<dbReference type="KEGG" id="ptm:GSPATT00009183001"/>
<sequence>MRIIYIISNRIAYFGGQMEQFIKTLDSTDKKSPQKLKLATSPNTNQKQNSPKQTKEEFKKNTIIKKLEFNDQLLIIKQDGIIGRSTRQIPKINQVNSSYTLGLLNSIELNHKNEIINKLIKTNDHELLQVSRTSNIYCKCRRSKCIQNYCVCSANNQECKLNCECYNCSNKQPKSTPSQLSSIEFNGCNCRKQNCSKRYCECQKRNIKCTSKCNCCEECVNQEIQPLPFQLDSLS</sequence>
<dbReference type="AlphaFoldDB" id="A0CPS4"/>
<evidence type="ECO:0000313" key="6">
    <source>
        <dbReference type="EMBL" id="CAK72791.1"/>
    </source>
</evidence>
<dbReference type="InParanoid" id="A0CPS4"/>
<dbReference type="InterPro" id="IPR033467">
    <property type="entry name" value="Tesmin/TSO1-like_CXC"/>
</dbReference>
<accession>A0CPS4</accession>
<comment type="similarity">
    <text evidence="2">Belongs to the lin-54 family.</text>
</comment>
<dbReference type="SMART" id="SM01114">
    <property type="entry name" value="CXC"/>
    <property type="match status" value="2"/>
</dbReference>
<dbReference type="EMBL" id="CT868130">
    <property type="protein sequence ID" value="CAK72791.1"/>
    <property type="molecule type" value="Genomic_DNA"/>
</dbReference>
<feature type="compositionally biased region" description="Polar residues" evidence="4">
    <location>
        <begin position="40"/>
        <end position="52"/>
    </location>
</feature>
<dbReference type="OrthoDB" id="302131at2759"/>
<evidence type="ECO:0000256" key="2">
    <source>
        <dbReference type="ARBA" id="ARBA00007267"/>
    </source>
</evidence>
<dbReference type="GO" id="GO:0006355">
    <property type="term" value="P:regulation of DNA-templated transcription"/>
    <property type="evidence" value="ECO:0000318"/>
    <property type="project" value="GO_Central"/>
</dbReference>
<dbReference type="InterPro" id="IPR005172">
    <property type="entry name" value="CRC"/>
</dbReference>
<evidence type="ECO:0000256" key="1">
    <source>
        <dbReference type="ARBA" id="ARBA00004123"/>
    </source>
</evidence>
<evidence type="ECO:0000313" key="7">
    <source>
        <dbReference type="Proteomes" id="UP000000600"/>
    </source>
</evidence>
<protein>
    <recommendedName>
        <fullName evidence="5">CRC domain-containing protein</fullName>
    </recommendedName>
</protein>
<dbReference type="GO" id="GO:0005634">
    <property type="term" value="C:nucleus"/>
    <property type="evidence" value="ECO:0000318"/>
    <property type="project" value="GO_Central"/>
</dbReference>
<dbReference type="RefSeq" id="XP_001440188.1">
    <property type="nucleotide sequence ID" value="XM_001440151.1"/>
</dbReference>
<dbReference type="GeneID" id="5025973"/>
<dbReference type="Proteomes" id="UP000000600">
    <property type="component" value="Unassembled WGS sequence"/>
</dbReference>
<keyword evidence="7" id="KW-1185">Reference proteome</keyword>
<gene>
    <name evidence="6" type="ORF">GSPATT00009183001</name>
</gene>
<name>A0CPS4_PARTE</name>
<proteinExistence type="inferred from homology"/>
<feature type="region of interest" description="Disordered" evidence="4">
    <location>
        <begin position="32"/>
        <end position="57"/>
    </location>
</feature>
<reference evidence="6 7" key="1">
    <citation type="journal article" date="2006" name="Nature">
        <title>Global trends of whole-genome duplications revealed by the ciliate Paramecium tetraurelia.</title>
        <authorList>
            <consortium name="Genoscope"/>
            <person name="Aury J.-M."/>
            <person name="Jaillon O."/>
            <person name="Duret L."/>
            <person name="Noel B."/>
            <person name="Jubin C."/>
            <person name="Porcel B.M."/>
            <person name="Segurens B."/>
            <person name="Daubin V."/>
            <person name="Anthouard V."/>
            <person name="Aiach N."/>
            <person name="Arnaiz O."/>
            <person name="Billaut A."/>
            <person name="Beisson J."/>
            <person name="Blanc I."/>
            <person name="Bouhouche K."/>
            <person name="Camara F."/>
            <person name="Duharcourt S."/>
            <person name="Guigo R."/>
            <person name="Gogendeau D."/>
            <person name="Katinka M."/>
            <person name="Keller A.-M."/>
            <person name="Kissmehl R."/>
            <person name="Klotz C."/>
            <person name="Koll F."/>
            <person name="Le Moue A."/>
            <person name="Lepere C."/>
            <person name="Malinsky S."/>
            <person name="Nowacki M."/>
            <person name="Nowak J.K."/>
            <person name="Plattner H."/>
            <person name="Poulain J."/>
            <person name="Ruiz F."/>
            <person name="Serrano V."/>
            <person name="Zagulski M."/>
            <person name="Dessen P."/>
            <person name="Betermier M."/>
            <person name="Weissenbach J."/>
            <person name="Scarpelli C."/>
            <person name="Schachter V."/>
            <person name="Sperling L."/>
            <person name="Meyer E."/>
            <person name="Cohen J."/>
            <person name="Wincker P."/>
        </authorList>
    </citation>
    <scope>NUCLEOTIDE SEQUENCE [LARGE SCALE GENOMIC DNA]</scope>
    <source>
        <strain evidence="6 7">Stock d4-2</strain>
    </source>
</reference>
<dbReference type="STRING" id="5888.A0CPS4"/>
<feature type="domain" description="CRC" evidence="5">
    <location>
        <begin position="134"/>
        <end position="224"/>
    </location>
</feature>
<dbReference type="PROSITE" id="PS51634">
    <property type="entry name" value="CRC"/>
    <property type="match status" value="1"/>
</dbReference>
<organism evidence="6 7">
    <name type="scientific">Paramecium tetraurelia</name>
    <dbReference type="NCBI Taxonomy" id="5888"/>
    <lineage>
        <taxon>Eukaryota</taxon>
        <taxon>Sar</taxon>
        <taxon>Alveolata</taxon>
        <taxon>Ciliophora</taxon>
        <taxon>Intramacronucleata</taxon>
        <taxon>Oligohymenophorea</taxon>
        <taxon>Peniculida</taxon>
        <taxon>Parameciidae</taxon>
        <taxon>Paramecium</taxon>
    </lineage>
</organism>
<keyword evidence="3" id="KW-0539">Nucleus</keyword>
<dbReference type="Pfam" id="PF03638">
    <property type="entry name" value="TCR"/>
    <property type="match status" value="2"/>
</dbReference>
<dbReference type="HOGENOM" id="CLU_1226860_0_0_1"/>
<comment type="subcellular location">
    <subcellularLocation>
        <location evidence="1">Nucleus</location>
    </subcellularLocation>
</comment>